<keyword evidence="1" id="KW-0677">Repeat</keyword>
<accession>A0ABQ8HLP5</accession>
<evidence type="ECO:0000256" key="2">
    <source>
        <dbReference type="ARBA" id="ARBA00022741"/>
    </source>
</evidence>
<organism evidence="5 6">
    <name type="scientific">Xanthoceras sorbifolium</name>
    <dbReference type="NCBI Taxonomy" id="99658"/>
    <lineage>
        <taxon>Eukaryota</taxon>
        <taxon>Viridiplantae</taxon>
        <taxon>Streptophyta</taxon>
        <taxon>Embryophyta</taxon>
        <taxon>Tracheophyta</taxon>
        <taxon>Spermatophyta</taxon>
        <taxon>Magnoliopsida</taxon>
        <taxon>eudicotyledons</taxon>
        <taxon>Gunneridae</taxon>
        <taxon>Pentapetalae</taxon>
        <taxon>rosids</taxon>
        <taxon>malvids</taxon>
        <taxon>Sapindales</taxon>
        <taxon>Sapindaceae</taxon>
        <taxon>Xanthoceroideae</taxon>
        <taxon>Xanthoceras</taxon>
    </lineage>
</organism>
<keyword evidence="2" id="KW-0547">Nucleotide-binding</keyword>
<dbReference type="Proteomes" id="UP000827721">
    <property type="component" value="Unassembled WGS sequence"/>
</dbReference>
<evidence type="ECO:0000256" key="3">
    <source>
        <dbReference type="ARBA" id="ARBA00022821"/>
    </source>
</evidence>
<evidence type="ECO:0000313" key="6">
    <source>
        <dbReference type="Proteomes" id="UP000827721"/>
    </source>
</evidence>
<evidence type="ECO:0000259" key="4">
    <source>
        <dbReference type="Pfam" id="PF18052"/>
    </source>
</evidence>
<keyword evidence="3" id="KW-0611">Plant defense</keyword>
<dbReference type="InterPro" id="IPR038005">
    <property type="entry name" value="RX-like_CC"/>
</dbReference>
<gene>
    <name evidence="5" type="ORF">JRO89_XS09G0179200</name>
</gene>
<comment type="caution">
    <text evidence="5">The sequence shown here is derived from an EMBL/GenBank/DDBJ whole genome shotgun (WGS) entry which is preliminary data.</text>
</comment>
<dbReference type="InterPro" id="IPR041118">
    <property type="entry name" value="Rx_N"/>
</dbReference>
<sequence length="193" mass="21987">MVAEAIVSTILGPLTSIVGREIQKEVRLVMGVRKEIKKLTSNFQAIQAVLVDAEQRQVKDKVVADWLDKLRDVSYDVLDEWNTAILKMQIEGVENASIPKKKVCLLFCCKRIALRRDIGLKIKKINENLDSIAKEKDTYNLNMSRSIEEPQRLKTTSFVDVSEIYGRDDEKNSLVSKFLRVMQKKKASISSQS</sequence>
<proteinExistence type="predicted"/>
<dbReference type="PANTHER" id="PTHR19338:SF37">
    <property type="entry name" value="DISEASE RESISTANCE PROTEIN RGA4"/>
    <property type="match status" value="1"/>
</dbReference>
<dbReference type="CDD" id="cd14798">
    <property type="entry name" value="RX-CC_like"/>
    <property type="match status" value="1"/>
</dbReference>
<feature type="domain" description="Disease resistance N-terminal" evidence="4">
    <location>
        <begin position="7"/>
        <end position="93"/>
    </location>
</feature>
<protein>
    <recommendedName>
        <fullName evidence="4">Disease resistance N-terminal domain-containing protein</fullName>
    </recommendedName>
</protein>
<evidence type="ECO:0000256" key="1">
    <source>
        <dbReference type="ARBA" id="ARBA00022737"/>
    </source>
</evidence>
<evidence type="ECO:0000313" key="5">
    <source>
        <dbReference type="EMBL" id="KAH7565278.1"/>
    </source>
</evidence>
<reference evidence="5 6" key="1">
    <citation type="submission" date="2021-02" db="EMBL/GenBank/DDBJ databases">
        <title>Plant Genome Project.</title>
        <authorList>
            <person name="Zhang R.-G."/>
        </authorList>
    </citation>
    <scope>NUCLEOTIDE SEQUENCE [LARGE SCALE GENOMIC DNA]</scope>
    <source>
        <tissue evidence="5">Leaves</tissue>
    </source>
</reference>
<dbReference type="Pfam" id="PF18052">
    <property type="entry name" value="Rx_N"/>
    <property type="match status" value="1"/>
</dbReference>
<keyword evidence="6" id="KW-1185">Reference proteome</keyword>
<name>A0ABQ8HLP5_9ROSI</name>
<dbReference type="PANTHER" id="PTHR19338">
    <property type="entry name" value="TRANSLOCASE OF INNER MITOCHONDRIAL MEMBRANE 13 HOMOLOG"/>
    <property type="match status" value="1"/>
</dbReference>
<dbReference type="Gene3D" id="1.20.5.4130">
    <property type="match status" value="1"/>
</dbReference>
<dbReference type="EMBL" id="JAFEMO010000009">
    <property type="protein sequence ID" value="KAH7565278.1"/>
    <property type="molecule type" value="Genomic_DNA"/>
</dbReference>